<accession>A0A239LEQ7</accession>
<dbReference type="Gene3D" id="3.20.20.140">
    <property type="entry name" value="Metal-dependent hydrolases"/>
    <property type="match status" value="1"/>
</dbReference>
<dbReference type="OrthoDB" id="783596at2"/>
<reference evidence="3 4" key="1">
    <citation type="submission" date="2017-06" db="EMBL/GenBank/DDBJ databases">
        <authorList>
            <person name="Kim H.J."/>
            <person name="Triplett B.A."/>
        </authorList>
    </citation>
    <scope>NUCLEOTIDE SEQUENCE [LARGE SCALE GENOMIC DNA]</scope>
    <source>
        <strain evidence="3 4">DSM 19307</strain>
    </source>
</reference>
<dbReference type="RefSeq" id="WP_089357850.1">
    <property type="nucleotide sequence ID" value="NZ_FZPD01000005.1"/>
</dbReference>
<dbReference type="Proteomes" id="UP000198393">
    <property type="component" value="Unassembled WGS sequence"/>
</dbReference>
<feature type="domain" description="Amidohydrolase-related" evidence="2">
    <location>
        <begin position="313"/>
        <end position="406"/>
    </location>
</feature>
<evidence type="ECO:0000256" key="1">
    <source>
        <dbReference type="SAM" id="SignalP"/>
    </source>
</evidence>
<dbReference type="EMBL" id="FZPD01000005">
    <property type="protein sequence ID" value="SNT28422.1"/>
    <property type="molecule type" value="Genomic_DNA"/>
</dbReference>
<organism evidence="3 4">
    <name type="scientific">Ekhidna lutea</name>
    <dbReference type="NCBI Taxonomy" id="447679"/>
    <lineage>
        <taxon>Bacteria</taxon>
        <taxon>Pseudomonadati</taxon>
        <taxon>Bacteroidota</taxon>
        <taxon>Cytophagia</taxon>
        <taxon>Cytophagales</taxon>
        <taxon>Reichenbachiellaceae</taxon>
        <taxon>Ekhidna</taxon>
    </lineage>
</organism>
<dbReference type="PANTHER" id="PTHR43135">
    <property type="entry name" value="ALPHA-D-RIBOSE 1-METHYLPHOSPHONATE 5-TRIPHOSPHATE DIPHOSPHATASE"/>
    <property type="match status" value="1"/>
</dbReference>
<dbReference type="AlphaFoldDB" id="A0A239LEQ7"/>
<dbReference type="SUPFAM" id="SSF51338">
    <property type="entry name" value="Composite domain of metallo-dependent hydrolases"/>
    <property type="match status" value="1"/>
</dbReference>
<feature type="chain" id="PRO_5013167597" evidence="1">
    <location>
        <begin position="23"/>
        <end position="431"/>
    </location>
</feature>
<dbReference type="InterPro" id="IPR006680">
    <property type="entry name" value="Amidohydro-rel"/>
</dbReference>
<proteinExistence type="predicted"/>
<dbReference type="GO" id="GO:0016810">
    <property type="term" value="F:hydrolase activity, acting on carbon-nitrogen (but not peptide) bonds"/>
    <property type="evidence" value="ECO:0007669"/>
    <property type="project" value="InterPro"/>
</dbReference>
<evidence type="ECO:0000313" key="4">
    <source>
        <dbReference type="Proteomes" id="UP000198393"/>
    </source>
</evidence>
<sequence>MIKNIKNILTLTLVALAGIAFGQIPSAEAGTFALTNATIETVTNGTIQNGTLIISDGKIGDVGTSVSIPDGAKTIDCSGLTIYPGMIDGGTQIGLVEVSSDPRTRDNNEIGDVIPHIQALTAVNPSSVIHPVTRVNGVTTALTMPSGGLFPGTAALINLHGYTPDQMYAGFKGVVVNFPATGRRGRWDRRSDEDIKKAAEKALKQLNEVWAKAVQYHKIDSATGGKDQPYYPEMEALLPAVRGEMKLLINVNSSKDIKSALEWIDEKGADAILCGVSEGWRVAEDIAKADVPVITGPVLSNPTRPYDRYDRPYANAGAMLQAGVKVAIRTNEVENTRNLPYHAGFAATYGMGKEEALKAVTIVPAEIFGVADKYGSIEKGKVANVFVTNGDPFETRTQVKYVFIDGWNIPMVSRHTQLYEEYLNRAPGVEK</sequence>
<evidence type="ECO:0000313" key="3">
    <source>
        <dbReference type="EMBL" id="SNT28422.1"/>
    </source>
</evidence>
<name>A0A239LEQ7_EKHLU</name>
<dbReference type="PANTHER" id="PTHR43135:SF3">
    <property type="entry name" value="ALPHA-D-RIBOSE 1-METHYLPHOSPHONATE 5-TRIPHOSPHATE DIPHOSPHATASE"/>
    <property type="match status" value="1"/>
</dbReference>
<dbReference type="InterPro" id="IPR051781">
    <property type="entry name" value="Metallo-dep_Hydrolase"/>
</dbReference>
<gene>
    <name evidence="3" type="ORF">SAMN05421640_3175</name>
</gene>
<dbReference type="Pfam" id="PF01979">
    <property type="entry name" value="Amidohydro_1"/>
    <property type="match status" value="1"/>
</dbReference>
<keyword evidence="1" id="KW-0732">Signal</keyword>
<dbReference type="InterPro" id="IPR032466">
    <property type="entry name" value="Metal_Hydrolase"/>
</dbReference>
<protein>
    <submittedName>
        <fullName evidence="3">Imidazolonepropionase</fullName>
    </submittedName>
</protein>
<dbReference type="SUPFAM" id="SSF51556">
    <property type="entry name" value="Metallo-dependent hydrolases"/>
    <property type="match status" value="1"/>
</dbReference>
<evidence type="ECO:0000259" key="2">
    <source>
        <dbReference type="Pfam" id="PF01979"/>
    </source>
</evidence>
<dbReference type="InterPro" id="IPR011059">
    <property type="entry name" value="Metal-dep_hydrolase_composite"/>
</dbReference>
<keyword evidence="4" id="KW-1185">Reference proteome</keyword>
<feature type="signal peptide" evidence="1">
    <location>
        <begin position="1"/>
        <end position="22"/>
    </location>
</feature>